<evidence type="ECO:0000313" key="2">
    <source>
        <dbReference type="Proteomes" id="UP001055879"/>
    </source>
</evidence>
<dbReference type="Proteomes" id="UP001055879">
    <property type="component" value="Linkage Group LG06"/>
</dbReference>
<reference evidence="2" key="1">
    <citation type="journal article" date="2022" name="Mol. Ecol. Resour.">
        <title>The genomes of chicory, endive, great burdock and yacon provide insights into Asteraceae palaeo-polyploidization history and plant inulin production.</title>
        <authorList>
            <person name="Fan W."/>
            <person name="Wang S."/>
            <person name="Wang H."/>
            <person name="Wang A."/>
            <person name="Jiang F."/>
            <person name="Liu H."/>
            <person name="Zhao H."/>
            <person name="Xu D."/>
            <person name="Zhang Y."/>
        </authorList>
    </citation>
    <scope>NUCLEOTIDE SEQUENCE [LARGE SCALE GENOMIC DNA]</scope>
    <source>
        <strain evidence="2">cv. Niubang</strain>
    </source>
</reference>
<comment type="caution">
    <text evidence="1">The sequence shown here is derived from an EMBL/GenBank/DDBJ whole genome shotgun (WGS) entry which is preliminary data.</text>
</comment>
<proteinExistence type="predicted"/>
<keyword evidence="2" id="KW-1185">Reference proteome</keyword>
<evidence type="ECO:0000313" key="1">
    <source>
        <dbReference type="EMBL" id="KAI3720193.1"/>
    </source>
</evidence>
<reference evidence="1 2" key="2">
    <citation type="journal article" date="2022" name="Mol. Ecol. Resour.">
        <title>The genomes of chicory, endive, great burdock and yacon provide insights into Asteraceae paleo-polyploidization history and plant inulin production.</title>
        <authorList>
            <person name="Fan W."/>
            <person name="Wang S."/>
            <person name="Wang H."/>
            <person name="Wang A."/>
            <person name="Jiang F."/>
            <person name="Liu H."/>
            <person name="Zhao H."/>
            <person name="Xu D."/>
            <person name="Zhang Y."/>
        </authorList>
    </citation>
    <scope>NUCLEOTIDE SEQUENCE [LARGE SCALE GENOMIC DNA]</scope>
    <source>
        <strain evidence="2">cv. Niubang</strain>
    </source>
</reference>
<sequence>MDSVTNNIKTAAAGTTTEADPKKANPDQPSSSELMSSAKLVAEAAKCATSNQTDKIDKPKTAGAAADIVDATEKYGKFDETKGVGQYLQKAEDYLHDYEKSGATPSAKEAAPPAEEKKVEKEESGGFGAADALKAAGGVFLDDGEPIVVFVDTVLLSSVATMVGVGRLEW</sequence>
<organism evidence="1 2">
    <name type="scientific">Arctium lappa</name>
    <name type="common">Greater burdock</name>
    <name type="synonym">Lappa major</name>
    <dbReference type="NCBI Taxonomy" id="4217"/>
    <lineage>
        <taxon>Eukaryota</taxon>
        <taxon>Viridiplantae</taxon>
        <taxon>Streptophyta</taxon>
        <taxon>Embryophyta</taxon>
        <taxon>Tracheophyta</taxon>
        <taxon>Spermatophyta</taxon>
        <taxon>Magnoliopsida</taxon>
        <taxon>eudicotyledons</taxon>
        <taxon>Gunneridae</taxon>
        <taxon>Pentapetalae</taxon>
        <taxon>asterids</taxon>
        <taxon>campanulids</taxon>
        <taxon>Asterales</taxon>
        <taxon>Asteraceae</taxon>
        <taxon>Carduoideae</taxon>
        <taxon>Cardueae</taxon>
        <taxon>Arctiinae</taxon>
        <taxon>Arctium</taxon>
    </lineage>
</organism>
<protein>
    <submittedName>
        <fullName evidence="1">Uncharacterized protein</fullName>
    </submittedName>
</protein>
<name>A0ACB9BDP2_ARCLA</name>
<accession>A0ACB9BDP2</accession>
<gene>
    <name evidence="1" type="ORF">L6452_21106</name>
</gene>
<dbReference type="EMBL" id="CM042052">
    <property type="protein sequence ID" value="KAI3720193.1"/>
    <property type="molecule type" value="Genomic_DNA"/>
</dbReference>